<feature type="domain" description="DUF397" evidence="1">
    <location>
        <begin position="24"/>
        <end position="75"/>
    </location>
</feature>
<accession>A0A2S6AFN5</accession>
<dbReference type="Proteomes" id="UP000238356">
    <property type="component" value="Unassembled WGS sequence"/>
</dbReference>
<reference evidence="2 3" key="1">
    <citation type="submission" date="2018-02" db="EMBL/GenBank/DDBJ databases">
        <title>8 Nocardia nova and 1 Nocardia cyriacigeorgica strain used for evolution to TMP-SMX.</title>
        <authorList>
            <person name="Mehta H."/>
            <person name="Weng J."/>
            <person name="Shamoo Y."/>
        </authorList>
    </citation>
    <scope>NUCLEOTIDE SEQUENCE [LARGE SCALE GENOMIC DNA]</scope>
    <source>
        <strain evidence="2 3">BAA2227</strain>
    </source>
</reference>
<evidence type="ECO:0000313" key="3">
    <source>
        <dbReference type="Proteomes" id="UP000238356"/>
    </source>
</evidence>
<gene>
    <name evidence="2" type="ORF">C5F51_02680</name>
</gene>
<name>A0A2S6AFN5_9NOCA</name>
<comment type="caution">
    <text evidence="2">The sequence shown here is derived from an EMBL/GenBank/DDBJ whole genome shotgun (WGS) entry which is preliminary data.</text>
</comment>
<sequence length="85" mass="9325">MTPGCWCVESQRSTRVIRDSTEGHWVKSSYSQGGGDCVEVAHLDDNTVGIRDSKDRTGPTLLFTPTEWDTFTTALDAGRFDSPTA</sequence>
<dbReference type="AlphaFoldDB" id="A0A2S6AFN5"/>
<evidence type="ECO:0000313" key="2">
    <source>
        <dbReference type="EMBL" id="PPJ33195.1"/>
    </source>
</evidence>
<organism evidence="2 3">
    <name type="scientific">Nocardia nova</name>
    <dbReference type="NCBI Taxonomy" id="37330"/>
    <lineage>
        <taxon>Bacteria</taxon>
        <taxon>Bacillati</taxon>
        <taxon>Actinomycetota</taxon>
        <taxon>Actinomycetes</taxon>
        <taxon>Mycobacteriales</taxon>
        <taxon>Nocardiaceae</taxon>
        <taxon>Nocardia</taxon>
    </lineage>
</organism>
<protein>
    <submittedName>
        <fullName evidence="2">DUF397 domain-containing protein</fullName>
    </submittedName>
</protein>
<dbReference type="Pfam" id="PF04149">
    <property type="entry name" value="DUF397"/>
    <property type="match status" value="1"/>
</dbReference>
<proteinExistence type="predicted"/>
<dbReference type="InterPro" id="IPR007278">
    <property type="entry name" value="DUF397"/>
</dbReference>
<evidence type="ECO:0000259" key="1">
    <source>
        <dbReference type="Pfam" id="PF04149"/>
    </source>
</evidence>
<keyword evidence="3" id="KW-1185">Reference proteome</keyword>
<dbReference type="EMBL" id="PSZD01000001">
    <property type="protein sequence ID" value="PPJ33195.1"/>
    <property type="molecule type" value="Genomic_DNA"/>
</dbReference>